<keyword evidence="1" id="KW-0227">DNA damage</keyword>
<evidence type="ECO:0000313" key="3">
    <source>
        <dbReference type="EMBL" id="PAA66415.1"/>
    </source>
</evidence>
<dbReference type="GO" id="GO:0097361">
    <property type="term" value="C:cytosolic [4Fe-4S] assembly targeting complex"/>
    <property type="evidence" value="ECO:0007669"/>
    <property type="project" value="UniProtKB-UniRule"/>
</dbReference>
<evidence type="ECO:0000313" key="4">
    <source>
        <dbReference type="Proteomes" id="UP000215902"/>
    </source>
</evidence>
<dbReference type="GO" id="GO:0005819">
    <property type="term" value="C:spindle"/>
    <property type="evidence" value="ECO:0007669"/>
    <property type="project" value="UniProtKB-SubCell"/>
</dbReference>
<evidence type="ECO:0000256" key="1">
    <source>
        <dbReference type="RuleBase" id="RU367072"/>
    </source>
</evidence>
<dbReference type="STRING" id="282301.A0A267EY34"/>
<dbReference type="OrthoDB" id="342900at2759"/>
<accession>A0A267EY34</accession>
<gene>
    <name evidence="3" type="ORF">BOX15_Mlig024648g1</name>
</gene>
<reference evidence="3 4" key="1">
    <citation type="submission" date="2017-06" db="EMBL/GenBank/DDBJ databases">
        <title>A platform for efficient transgenesis in Macrostomum lignano, a flatworm model organism for stem cell research.</title>
        <authorList>
            <person name="Berezikov E."/>
        </authorList>
    </citation>
    <scope>NUCLEOTIDE SEQUENCE [LARGE SCALE GENOMIC DNA]</scope>
    <source>
        <strain evidence="3">DV1</strain>
        <tissue evidence="3">Whole organism</tissue>
    </source>
</reference>
<name>A0A267EY34_9PLAT</name>
<dbReference type="AlphaFoldDB" id="A0A267EY34"/>
<keyword evidence="1" id="KW-0539">Nucleus</keyword>
<comment type="caution">
    <text evidence="3">The sequence shown here is derived from an EMBL/GenBank/DDBJ whole genome shotgun (WGS) entry which is preliminary data.</text>
</comment>
<feature type="domain" description="MMS19 N-terminal" evidence="2">
    <location>
        <begin position="2"/>
        <end position="100"/>
    </location>
</feature>
<comment type="similarity">
    <text evidence="1">Belongs to the MET18/MMS19 family.</text>
</comment>
<dbReference type="GO" id="GO:0051604">
    <property type="term" value="P:protein maturation"/>
    <property type="evidence" value="ECO:0007669"/>
    <property type="project" value="UniProtKB-UniRule"/>
</dbReference>
<proteinExistence type="inferred from homology"/>
<dbReference type="PANTHER" id="PTHR12891">
    <property type="entry name" value="DNA REPAIR/TRANSCRIPTION PROTEIN MET18/MMS19"/>
    <property type="match status" value="1"/>
</dbReference>
<keyword evidence="4" id="KW-1185">Reference proteome</keyword>
<dbReference type="Proteomes" id="UP000215902">
    <property type="component" value="Unassembled WGS sequence"/>
</dbReference>
<organism evidence="3 4">
    <name type="scientific">Macrostomum lignano</name>
    <dbReference type="NCBI Taxonomy" id="282301"/>
    <lineage>
        <taxon>Eukaryota</taxon>
        <taxon>Metazoa</taxon>
        <taxon>Spiralia</taxon>
        <taxon>Lophotrochozoa</taxon>
        <taxon>Platyhelminthes</taxon>
        <taxon>Rhabditophora</taxon>
        <taxon>Macrostomorpha</taxon>
        <taxon>Macrostomida</taxon>
        <taxon>Macrostomidae</taxon>
        <taxon>Macrostomum</taxon>
    </lineage>
</organism>
<dbReference type="InterPro" id="IPR039920">
    <property type="entry name" value="MMS19"/>
</dbReference>
<protein>
    <recommendedName>
        <fullName evidence="1">MMS19 nucleotide excision repair protein</fullName>
    </recommendedName>
</protein>
<evidence type="ECO:0000259" key="2">
    <source>
        <dbReference type="Pfam" id="PF14500"/>
    </source>
</evidence>
<keyword evidence="1" id="KW-0234">DNA repair</keyword>
<dbReference type="InterPro" id="IPR029240">
    <property type="entry name" value="MMS19_N"/>
</dbReference>
<dbReference type="PANTHER" id="PTHR12891:SF0">
    <property type="entry name" value="MMS19 NUCLEOTIDE EXCISION REPAIR PROTEIN HOMOLOG"/>
    <property type="match status" value="1"/>
</dbReference>
<comment type="function">
    <text evidence="1">Key component of the cytosolic iron-sulfur protein assembly (CIA) complex, a multiprotein complex that mediates the incorporation of iron-sulfur cluster into apoproteins specifically involved in DNA metabolism and genomic integrity. In the CIA complex, MMS19 acts as an adapter between early-acting CIA components and a subset of cellular target iron-sulfur proteins.</text>
</comment>
<comment type="subunit">
    <text evidence="1">Component of the CIA complex.</text>
</comment>
<feature type="non-terminal residue" evidence="3">
    <location>
        <position position="1"/>
    </location>
</feature>
<dbReference type="GO" id="GO:0005634">
    <property type="term" value="C:nucleus"/>
    <property type="evidence" value="ECO:0007669"/>
    <property type="project" value="UniProtKB-SubCell"/>
</dbReference>
<dbReference type="GO" id="GO:0016226">
    <property type="term" value="P:iron-sulfur cluster assembly"/>
    <property type="evidence" value="ECO:0007669"/>
    <property type="project" value="UniProtKB-UniRule"/>
</dbReference>
<keyword evidence="1" id="KW-0206">Cytoskeleton</keyword>
<keyword evidence="1" id="KW-0963">Cytoplasm</keyword>
<dbReference type="Pfam" id="PF14500">
    <property type="entry name" value="MMS19_N"/>
    <property type="match status" value="1"/>
</dbReference>
<dbReference type="GO" id="GO:0006281">
    <property type="term" value="P:DNA repair"/>
    <property type="evidence" value="ECO:0007669"/>
    <property type="project" value="UniProtKB-UniRule"/>
</dbReference>
<dbReference type="EMBL" id="NIVC01001561">
    <property type="protein sequence ID" value="PAA66415.1"/>
    <property type="molecule type" value="Genomic_DNA"/>
</dbReference>
<sequence>RFSEDMFEVIACYFPVDFKPSASGSVTRDQLVELHSRCLSSTPIFGEFMVPLLLEKLASDLRSARLESFNLLRRAAPVYPAAVLLGYGQQLLAAFRRAMFRSAVSDEERRVALTAFAEVVARIARRIATPATMQNLAARSSSAYCLRSAGPIYANSTRT</sequence>
<comment type="subcellular location">
    <subcellularLocation>
        <location evidence="1">Cytoplasm</location>
        <location evidence="1">Cytoskeleton</location>
        <location evidence="1">Spindle</location>
    </subcellularLocation>
    <subcellularLocation>
        <location evidence="1">Nucleus</location>
    </subcellularLocation>
</comment>